<sequence>MFVADGGLAIRAEVERGGEPWRPEMAGYETATELGTSAMWKLHLERVDFQKRYLDRWNAAGIDAILAPTTPFSTVKHGTFKHVGYTGVYNILDYSCVSFPSGFSVDKDIDVGLGDSHVPLGDVCKIIHEEYDAGAVHGMPISLQLIARRLEEEKAISTVKKILETV</sequence>
<dbReference type="AlphaFoldDB" id="R8BXA9"/>
<evidence type="ECO:0000259" key="3">
    <source>
        <dbReference type="Pfam" id="PF01425"/>
    </source>
</evidence>
<dbReference type="RefSeq" id="XP_007911489.1">
    <property type="nucleotide sequence ID" value="XM_007913298.1"/>
</dbReference>
<protein>
    <submittedName>
        <fullName evidence="4">Putative fatty-acid amide hydrolase protein</fullName>
    </submittedName>
</protein>
<organism evidence="4 5">
    <name type="scientific">Phaeoacremonium minimum (strain UCR-PA7)</name>
    <name type="common">Esca disease fungus</name>
    <name type="synonym">Togninia minima</name>
    <dbReference type="NCBI Taxonomy" id="1286976"/>
    <lineage>
        <taxon>Eukaryota</taxon>
        <taxon>Fungi</taxon>
        <taxon>Dikarya</taxon>
        <taxon>Ascomycota</taxon>
        <taxon>Pezizomycotina</taxon>
        <taxon>Sordariomycetes</taxon>
        <taxon>Sordariomycetidae</taxon>
        <taxon>Togniniales</taxon>
        <taxon>Togniniaceae</taxon>
        <taxon>Phaeoacremonium</taxon>
    </lineage>
</organism>
<dbReference type="eggNOG" id="KOG1212">
    <property type="taxonomic scope" value="Eukaryota"/>
</dbReference>
<dbReference type="Proteomes" id="UP000014074">
    <property type="component" value="Unassembled WGS sequence"/>
</dbReference>
<dbReference type="OrthoDB" id="6428749at2759"/>
<keyword evidence="5" id="KW-1185">Reference proteome</keyword>
<dbReference type="GO" id="GO:0016787">
    <property type="term" value="F:hydrolase activity"/>
    <property type="evidence" value="ECO:0007669"/>
    <property type="project" value="UniProtKB-KW"/>
</dbReference>
<evidence type="ECO:0000256" key="2">
    <source>
        <dbReference type="ARBA" id="ARBA00022801"/>
    </source>
</evidence>
<dbReference type="HOGENOM" id="CLU_149451_0_0_1"/>
<dbReference type="EMBL" id="KB932812">
    <property type="protein sequence ID" value="EOO03988.1"/>
    <property type="molecule type" value="Genomic_DNA"/>
</dbReference>
<dbReference type="PANTHER" id="PTHR46072:SF11">
    <property type="entry name" value="AMIDASE-RELATED"/>
    <property type="match status" value="1"/>
</dbReference>
<dbReference type="Gene3D" id="3.90.1300.10">
    <property type="entry name" value="Amidase signature (AS) domain"/>
    <property type="match status" value="1"/>
</dbReference>
<dbReference type="InterPro" id="IPR036928">
    <property type="entry name" value="AS_sf"/>
</dbReference>
<evidence type="ECO:0000313" key="4">
    <source>
        <dbReference type="EMBL" id="EOO03988.1"/>
    </source>
</evidence>
<dbReference type="KEGG" id="tmn:UCRPA7_704"/>
<feature type="domain" description="Amidase" evidence="3">
    <location>
        <begin position="28"/>
        <end position="154"/>
    </location>
</feature>
<evidence type="ECO:0000313" key="5">
    <source>
        <dbReference type="Proteomes" id="UP000014074"/>
    </source>
</evidence>
<dbReference type="Pfam" id="PF01425">
    <property type="entry name" value="Amidase"/>
    <property type="match status" value="1"/>
</dbReference>
<name>R8BXA9_PHAM7</name>
<gene>
    <name evidence="4" type="ORF">UCRPA7_704</name>
</gene>
<dbReference type="SUPFAM" id="SSF75304">
    <property type="entry name" value="Amidase signature (AS) enzymes"/>
    <property type="match status" value="1"/>
</dbReference>
<accession>R8BXA9</accession>
<reference evidence="5" key="1">
    <citation type="journal article" date="2013" name="Genome Announc.">
        <title>Draft genome sequence of the ascomycete Phaeoacremonium aleophilum strain UCR-PA7, a causal agent of the esca disease complex in grapevines.</title>
        <authorList>
            <person name="Blanco-Ulate B."/>
            <person name="Rolshausen P."/>
            <person name="Cantu D."/>
        </authorList>
    </citation>
    <scope>NUCLEOTIDE SEQUENCE [LARGE SCALE GENOMIC DNA]</scope>
    <source>
        <strain evidence="5">UCR-PA7</strain>
    </source>
</reference>
<comment type="similarity">
    <text evidence="1">Belongs to the amidase family.</text>
</comment>
<evidence type="ECO:0000256" key="1">
    <source>
        <dbReference type="ARBA" id="ARBA00009199"/>
    </source>
</evidence>
<keyword evidence="2 4" id="KW-0378">Hydrolase</keyword>
<proteinExistence type="inferred from homology"/>
<dbReference type="PANTHER" id="PTHR46072">
    <property type="entry name" value="AMIDASE-RELATED-RELATED"/>
    <property type="match status" value="1"/>
</dbReference>
<dbReference type="InterPro" id="IPR023631">
    <property type="entry name" value="Amidase_dom"/>
</dbReference>
<dbReference type="GeneID" id="19327760"/>